<accession>A0AA38UAK2</accession>
<evidence type="ECO:0000313" key="1">
    <source>
        <dbReference type="EMBL" id="KAJ3835722.1"/>
    </source>
</evidence>
<protein>
    <submittedName>
        <fullName evidence="1">Uncharacterized protein</fullName>
    </submittedName>
</protein>
<comment type="caution">
    <text evidence="1">The sequence shown here is derived from an EMBL/GenBank/DDBJ whole genome shotgun (WGS) entry which is preliminary data.</text>
</comment>
<dbReference type="AlphaFoldDB" id="A0AA38UAK2"/>
<evidence type="ECO:0000313" key="2">
    <source>
        <dbReference type="Proteomes" id="UP001163846"/>
    </source>
</evidence>
<dbReference type="EMBL" id="MU806384">
    <property type="protein sequence ID" value="KAJ3835722.1"/>
    <property type="molecule type" value="Genomic_DNA"/>
</dbReference>
<keyword evidence="2" id="KW-1185">Reference proteome</keyword>
<organism evidence="1 2">
    <name type="scientific">Lentinula raphanica</name>
    <dbReference type="NCBI Taxonomy" id="153919"/>
    <lineage>
        <taxon>Eukaryota</taxon>
        <taxon>Fungi</taxon>
        <taxon>Dikarya</taxon>
        <taxon>Basidiomycota</taxon>
        <taxon>Agaricomycotina</taxon>
        <taxon>Agaricomycetes</taxon>
        <taxon>Agaricomycetidae</taxon>
        <taxon>Agaricales</taxon>
        <taxon>Marasmiineae</taxon>
        <taxon>Omphalotaceae</taxon>
        <taxon>Lentinula</taxon>
    </lineage>
</organism>
<feature type="non-terminal residue" evidence="1">
    <location>
        <position position="1"/>
    </location>
</feature>
<sequence>CTVDEFRYHINGKPASAWNKGAALVFVQYIQENRLMKLDKPTRDALQKGFTKRLRTLHGYYLRNNLSRDEKVEKSRTGRKYGRKSTLFYQRRAILDGLTPLRKYLPIFDVLGIPGMSSDEEDTTDAPMSSTPQYKTTRPLWRSLDVEYFFELLDACHILVRMPTESATGTRYSRGAPPRFRVRTRQDSNSKAYVKGLPKNFYRTEWLEEQEPGWTKGGEGIVNLIVRPKLSKVLVFPAELKQ</sequence>
<reference evidence="1" key="1">
    <citation type="submission" date="2022-08" db="EMBL/GenBank/DDBJ databases">
        <authorList>
            <consortium name="DOE Joint Genome Institute"/>
            <person name="Min B."/>
            <person name="Riley R."/>
            <person name="Sierra-Patev S."/>
            <person name="Naranjo-Ortiz M."/>
            <person name="Looney B."/>
            <person name="Konkel Z."/>
            <person name="Slot J.C."/>
            <person name="Sakamoto Y."/>
            <person name="Steenwyk J.L."/>
            <person name="Rokas A."/>
            <person name="Carro J."/>
            <person name="Camarero S."/>
            <person name="Ferreira P."/>
            <person name="Molpeceres G."/>
            <person name="Ruiz-Duenas F.J."/>
            <person name="Serrano A."/>
            <person name="Henrissat B."/>
            <person name="Drula E."/>
            <person name="Hughes K.W."/>
            <person name="Mata J.L."/>
            <person name="Ishikawa N.K."/>
            <person name="Vargas-Isla R."/>
            <person name="Ushijima S."/>
            <person name="Smith C.A."/>
            <person name="Ahrendt S."/>
            <person name="Andreopoulos W."/>
            <person name="He G."/>
            <person name="Labutti K."/>
            <person name="Lipzen A."/>
            <person name="Ng V."/>
            <person name="Sandor L."/>
            <person name="Barry K."/>
            <person name="Martinez A.T."/>
            <person name="Xiao Y."/>
            <person name="Gibbons J.G."/>
            <person name="Terashima K."/>
            <person name="Hibbett D.S."/>
            <person name="Grigoriev I.V."/>
        </authorList>
    </citation>
    <scope>NUCLEOTIDE SEQUENCE</scope>
    <source>
        <strain evidence="1">TFB9207</strain>
    </source>
</reference>
<proteinExistence type="predicted"/>
<dbReference type="Proteomes" id="UP001163846">
    <property type="component" value="Unassembled WGS sequence"/>
</dbReference>
<name>A0AA38UAK2_9AGAR</name>
<gene>
    <name evidence="1" type="ORF">F5878DRAFT_542703</name>
</gene>